<name>A0AAE3TDB3_9BACT</name>
<dbReference type="AlphaFoldDB" id="A0AAE3TDB3"/>
<dbReference type="GO" id="GO:0016779">
    <property type="term" value="F:nucleotidyltransferase activity"/>
    <property type="evidence" value="ECO:0007669"/>
    <property type="project" value="UniProtKB-ARBA"/>
</dbReference>
<dbReference type="InterPro" id="IPR025877">
    <property type="entry name" value="MobA-like_NTP_Trfase"/>
</dbReference>
<dbReference type="Pfam" id="PF12804">
    <property type="entry name" value="NTP_transf_3"/>
    <property type="match status" value="1"/>
</dbReference>
<evidence type="ECO:0000313" key="3">
    <source>
        <dbReference type="Proteomes" id="UP001221302"/>
    </source>
</evidence>
<dbReference type="RefSeq" id="WP_321536551.1">
    <property type="nucleotide sequence ID" value="NZ_JARGDL010000018.1"/>
</dbReference>
<keyword evidence="3" id="KW-1185">Reference proteome</keyword>
<dbReference type="Proteomes" id="UP001221302">
    <property type="component" value="Unassembled WGS sequence"/>
</dbReference>
<keyword evidence="2" id="KW-0808">Transferase</keyword>
<accession>A0AAE3TDB3</accession>
<evidence type="ECO:0000259" key="1">
    <source>
        <dbReference type="Pfam" id="PF12804"/>
    </source>
</evidence>
<dbReference type="Gene3D" id="3.90.550.10">
    <property type="entry name" value="Spore Coat Polysaccharide Biosynthesis Protein SpsA, Chain A"/>
    <property type="match status" value="1"/>
</dbReference>
<sequence length="203" mass="23898">MKRSIDALLISAGYSGRMGDFKPLLKIKDKTFLQIIIEKLLLVCNKVVVVTGYRNDEIEKEIENMKLKNPILFGFVTCVYNENYHNGMFTSIQKGIQSLENSNWVLFHFVDQPLIPNDFYIELVNQVDNNYDWIQPVFNFTNGHPVVFRNTIFDKVISAPFNFKMQLIRDDDSVKKKFWISSYPEILHDFDTKEDFTNFFENQ</sequence>
<proteinExistence type="predicted"/>
<dbReference type="EMBL" id="JARGDL010000018">
    <property type="protein sequence ID" value="MDF1612780.1"/>
    <property type="molecule type" value="Genomic_DNA"/>
</dbReference>
<gene>
    <name evidence="2" type="ORF">P0M35_11510</name>
</gene>
<dbReference type="PANTHER" id="PTHR43777">
    <property type="entry name" value="MOLYBDENUM COFACTOR CYTIDYLYLTRANSFERASE"/>
    <property type="match status" value="1"/>
</dbReference>
<evidence type="ECO:0000313" key="2">
    <source>
        <dbReference type="EMBL" id="MDF1612780.1"/>
    </source>
</evidence>
<organism evidence="2 3">
    <name type="scientific">Stygiobacter electus</name>
    <dbReference type="NCBI Taxonomy" id="3032292"/>
    <lineage>
        <taxon>Bacteria</taxon>
        <taxon>Pseudomonadati</taxon>
        <taxon>Ignavibacteriota</taxon>
        <taxon>Ignavibacteria</taxon>
        <taxon>Ignavibacteriales</taxon>
        <taxon>Melioribacteraceae</taxon>
        <taxon>Stygiobacter</taxon>
    </lineage>
</organism>
<dbReference type="PANTHER" id="PTHR43777:SF1">
    <property type="entry name" value="MOLYBDENUM COFACTOR CYTIDYLYLTRANSFERASE"/>
    <property type="match status" value="1"/>
</dbReference>
<reference evidence="2" key="1">
    <citation type="submission" date="2023-03" db="EMBL/GenBank/DDBJ databases">
        <title>Stygiobacter electus gen. nov., sp. nov., facultatively anaerobic thermotolerant bacterium of the class Ignavibacteria from a well of Yessentuki mineral water deposit.</title>
        <authorList>
            <person name="Podosokorskaya O.A."/>
            <person name="Elcheninov A.G."/>
            <person name="Petrova N.F."/>
            <person name="Zavarzina D.G."/>
            <person name="Kublanov I.V."/>
            <person name="Merkel A.Y."/>
        </authorList>
    </citation>
    <scope>NUCLEOTIDE SEQUENCE</scope>
    <source>
        <strain evidence="2">09-Me</strain>
    </source>
</reference>
<dbReference type="SUPFAM" id="SSF53448">
    <property type="entry name" value="Nucleotide-diphospho-sugar transferases"/>
    <property type="match status" value="1"/>
</dbReference>
<protein>
    <submittedName>
        <fullName evidence="2">NTP transferase domain-containing protein</fullName>
    </submittedName>
</protein>
<comment type="caution">
    <text evidence="2">The sequence shown here is derived from an EMBL/GenBank/DDBJ whole genome shotgun (WGS) entry which is preliminary data.</text>
</comment>
<feature type="domain" description="MobA-like NTP transferase" evidence="1">
    <location>
        <begin position="7"/>
        <end position="156"/>
    </location>
</feature>
<dbReference type="InterPro" id="IPR029044">
    <property type="entry name" value="Nucleotide-diphossugar_trans"/>
</dbReference>